<dbReference type="Proteomes" id="UP000054560">
    <property type="component" value="Unassembled WGS sequence"/>
</dbReference>
<evidence type="ECO:0000256" key="1">
    <source>
        <dbReference type="ARBA" id="ARBA00004141"/>
    </source>
</evidence>
<organism evidence="7 8">
    <name type="scientific">Sphaeroforma arctica JP610</name>
    <dbReference type="NCBI Taxonomy" id="667725"/>
    <lineage>
        <taxon>Eukaryota</taxon>
        <taxon>Ichthyosporea</taxon>
        <taxon>Ichthyophonida</taxon>
        <taxon>Sphaeroforma</taxon>
    </lineage>
</organism>
<protein>
    <recommendedName>
        <fullName evidence="6">EXS domain-containing protein</fullName>
    </recommendedName>
</protein>
<comment type="subcellular location">
    <subcellularLocation>
        <location evidence="1">Membrane</location>
        <topology evidence="1">Multi-pass membrane protein</topology>
    </subcellularLocation>
</comment>
<feature type="non-terminal residue" evidence="7">
    <location>
        <position position="1"/>
    </location>
</feature>
<keyword evidence="2 5" id="KW-0812">Transmembrane</keyword>
<keyword evidence="3 5" id="KW-1133">Transmembrane helix</keyword>
<evidence type="ECO:0000256" key="5">
    <source>
        <dbReference type="SAM" id="Phobius"/>
    </source>
</evidence>
<dbReference type="STRING" id="667725.A0A0L0F9F3"/>
<evidence type="ECO:0000256" key="3">
    <source>
        <dbReference type="ARBA" id="ARBA00022989"/>
    </source>
</evidence>
<sequence length="148" mass="16959">TYREDNGTPPGEWTFYMKTWVVVSIVQTIYALTYDFKMDWGLFKANDRSNLLLRDTIFYNKSLASPIHVWTVAPLSACPLPLTCGPLHPFPRVQVYYVAVVFDVIGRCFWTLKILPVATTTVLHTSSVWFTFGVATVEILRYCALIRN</sequence>
<reference evidence="7 8" key="1">
    <citation type="submission" date="2011-02" db="EMBL/GenBank/DDBJ databases">
        <title>The Genome Sequence of Sphaeroforma arctica JP610.</title>
        <authorList>
            <consortium name="The Broad Institute Genome Sequencing Platform"/>
            <person name="Russ C."/>
            <person name="Cuomo C."/>
            <person name="Young S.K."/>
            <person name="Zeng Q."/>
            <person name="Gargeya S."/>
            <person name="Alvarado L."/>
            <person name="Berlin A."/>
            <person name="Chapman S.B."/>
            <person name="Chen Z."/>
            <person name="Freedman E."/>
            <person name="Gellesch M."/>
            <person name="Goldberg J."/>
            <person name="Griggs A."/>
            <person name="Gujja S."/>
            <person name="Heilman E."/>
            <person name="Heiman D."/>
            <person name="Howarth C."/>
            <person name="Mehta T."/>
            <person name="Neiman D."/>
            <person name="Pearson M."/>
            <person name="Roberts A."/>
            <person name="Saif S."/>
            <person name="Shea T."/>
            <person name="Shenoy N."/>
            <person name="Sisk P."/>
            <person name="Stolte C."/>
            <person name="Sykes S."/>
            <person name="White J."/>
            <person name="Yandava C."/>
            <person name="Burger G."/>
            <person name="Gray M.W."/>
            <person name="Holland P.W.H."/>
            <person name="King N."/>
            <person name="Lang F.B.F."/>
            <person name="Roger A.J."/>
            <person name="Ruiz-Trillo I."/>
            <person name="Haas B."/>
            <person name="Nusbaum C."/>
            <person name="Birren B."/>
        </authorList>
    </citation>
    <scope>NUCLEOTIDE SEQUENCE [LARGE SCALE GENOMIC DNA]</scope>
    <source>
        <strain evidence="7 8">JP610</strain>
    </source>
</reference>
<evidence type="ECO:0000259" key="6">
    <source>
        <dbReference type="PROSITE" id="PS51380"/>
    </source>
</evidence>
<evidence type="ECO:0000313" key="7">
    <source>
        <dbReference type="EMBL" id="KNC72743.1"/>
    </source>
</evidence>
<dbReference type="InterPro" id="IPR004342">
    <property type="entry name" value="EXS_C"/>
</dbReference>
<evidence type="ECO:0000256" key="2">
    <source>
        <dbReference type="ARBA" id="ARBA00022692"/>
    </source>
</evidence>
<name>A0A0L0F9F3_9EUKA</name>
<dbReference type="eggNOG" id="KOG1162">
    <property type="taxonomic scope" value="Eukaryota"/>
</dbReference>
<dbReference type="OrthoDB" id="9970435at2759"/>
<gene>
    <name evidence="7" type="ORF">SARC_14696</name>
</gene>
<dbReference type="PROSITE" id="PS51380">
    <property type="entry name" value="EXS"/>
    <property type="match status" value="1"/>
</dbReference>
<dbReference type="PANTHER" id="PTHR10783:SF46">
    <property type="entry name" value="PROTEIN ERD1 HOMOLOG 2"/>
    <property type="match status" value="1"/>
</dbReference>
<dbReference type="Pfam" id="PF03124">
    <property type="entry name" value="EXS"/>
    <property type="match status" value="1"/>
</dbReference>
<accession>A0A0L0F9F3</accession>
<dbReference type="GO" id="GO:0005737">
    <property type="term" value="C:cytoplasm"/>
    <property type="evidence" value="ECO:0007669"/>
    <property type="project" value="TreeGrafter"/>
</dbReference>
<keyword evidence="8" id="KW-1185">Reference proteome</keyword>
<proteinExistence type="predicted"/>
<dbReference type="EMBL" id="KQ246568">
    <property type="protein sequence ID" value="KNC72743.1"/>
    <property type="molecule type" value="Genomic_DNA"/>
</dbReference>
<evidence type="ECO:0000256" key="4">
    <source>
        <dbReference type="ARBA" id="ARBA00023136"/>
    </source>
</evidence>
<evidence type="ECO:0000313" key="8">
    <source>
        <dbReference type="Proteomes" id="UP000054560"/>
    </source>
</evidence>
<keyword evidence="4 5" id="KW-0472">Membrane</keyword>
<dbReference type="RefSeq" id="XP_014146645.1">
    <property type="nucleotide sequence ID" value="XM_014291170.1"/>
</dbReference>
<dbReference type="PANTHER" id="PTHR10783">
    <property type="entry name" value="XENOTROPIC AND POLYTROPIC RETROVIRUS RECEPTOR 1-RELATED"/>
    <property type="match status" value="1"/>
</dbReference>
<dbReference type="GeneID" id="25915200"/>
<dbReference type="GO" id="GO:0016020">
    <property type="term" value="C:membrane"/>
    <property type="evidence" value="ECO:0007669"/>
    <property type="project" value="UniProtKB-SubCell"/>
</dbReference>
<dbReference type="AlphaFoldDB" id="A0A0L0F9F3"/>
<feature type="transmembrane region" description="Helical" evidence="5">
    <location>
        <begin position="15"/>
        <end position="34"/>
    </location>
</feature>
<feature type="domain" description="EXS" evidence="6">
    <location>
        <begin position="1"/>
        <end position="148"/>
    </location>
</feature>